<keyword evidence="2" id="KW-1185">Reference proteome</keyword>
<dbReference type="EMBL" id="JBBAYM010000667">
    <property type="protein sequence ID" value="MEI5617473.1"/>
    <property type="molecule type" value="Genomic_DNA"/>
</dbReference>
<keyword evidence="1" id="KW-0031">Aminopeptidase</keyword>
<evidence type="ECO:0000313" key="1">
    <source>
        <dbReference type="EMBL" id="MEI5617473.1"/>
    </source>
</evidence>
<feature type="non-terminal residue" evidence="1">
    <location>
        <position position="63"/>
    </location>
</feature>
<proteinExistence type="predicted"/>
<evidence type="ECO:0000313" key="2">
    <source>
        <dbReference type="Proteomes" id="UP001365781"/>
    </source>
</evidence>
<organism evidence="1 2">
    <name type="scientific">Streptomyces brasiliscabiei</name>
    <dbReference type="NCBI Taxonomy" id="2736302"/>
    <lineage>
        <taxon>Bacteria</taxon>
        <taxon>Bacillati</taxon>
        <taxon>Actinomycetota</taxon>
        <taxon>Actinomycetes</taxon>
        <taxon>Kitasatosporales</taxon>
        <taxon>Streptomycetaceae</taxon>
        <taxon>Streptomyces</taxon>
    </lineage>
</organism>
<keyword evidence="1" id="KW-0378">Hydrolase</keyword>
<gene>
    <name evidence="1" type="ORF">WB403_51160</name>
</gene>
<reference evidence="1 2" key="1">
    <citation type="submission" date="2024-03" db="EMBL/GenBank/DDBJ databases">
        <title>First Report of Pectobacterium brasiliscabiei causing potato scab in china.</title>
        <authorList>
            <person name="Handique U."/>
        </authorList>
    </citation>
    <scope>NUCLEOTIDE SEQUENCE [LARGE SCALE GENOMIC DNA]</scope>
    <source>
        <strain evidence="1 2">ZRIMU1503</strain>
    </source>
</reference>
<accession>A0ABU8GWB1</accession>
<sequence>MNEVKLQLFAAEQKAKALFEAIEEKGLIIAGKSEEQLCNEIIEIAKNDFGAENHWGKKIVRAG</sequence>
<dbReference type="Proteomes" id="UP001365781">
    <property type="component" value="Unassembled WGS sequence"/>
</dbReference>
<keyword evidence="1" id="KW-0645">Protease</keyword>
<dbReference type="GO" id="GO:0004177">
    <property type="term" value="F:aminopeptidase activity"/>
    <property type="evidence" value="ECO:0007669"/>
    <property type="project" value="UniProtKB-KW"/>
</dbReference>
<name>A0ABU8GWB1_9ACTN</name>
<protein>
    <submittedName>
        <fullName evidence="1">Aminopeptidase</fullName>
    </submittedName>
</protein>
<comment type="caution">
    <text evidence="1">The sequence shown here is derived from an EMBL/GenBank/DDBJ whole genome shotgun (WGS) entry which is preliminary data.</text>
</comment>